<comment type="caution">
    <text evidence="8">The sequence shown here is derived from an EMBL/GenBank/DDBJ whole genome shotgun (WGS) entry which is preliminary data.</text>
</comment>
<dbReference type="CDD" id="cd14014">
    <property type="entry name" value="STKc_PknB_like"/>
    <property type="match status" value="1"/>
</dbReference>
<evidence type="ECO:0000256" key="6">
    <source>
        <dbReference type="SAM" id="MobiDB-lite"/>
    </source>
</evidence>
<gene>
    <name evidence="8" type="ORF">SM436_21995</name>
</gene>
<feature type="compositionally biased region" description="Pro residues" evidence="6">
    <location>
        <begin position="344"/>
        <end position="367"/>
    </location>
</feature>
<dbReference type="PROSITE" id="PS00107">
    <property type="entry name" value="PROTEIN_KINASE_ATP"/>
    <property type="match status" value="1"/>
</dbReference>
<keyword evidence="4 5" id="KW-0067">ATP-binding</keyword>
<keyword evidence="3 8" id="KW-0418">Kinase</keyword>
<dbReference type="Proteomes" id="UP001569904">
    <property type="component" value="Unassembled WGS sequence"/>
</dbReference>
<dbReference type="SMART" id="SM00220">
    <property type="entry name" value="S_TKc"/>
    <property type="match status" value="1"/>
</dbReference>
<dbReference type="InterPro" id="IPR011009">
    <property type="entry name" value="Kinase-like_dom_sf"/>
</dbReference>
<proteinExistence type="predicted"/>
<dbReference type="PANTHER" id="PTHR43289">
    <property type="entry name" value="MITOGEN-ACTIVATED PROTEIN KINASE KINASE KINASE 20-RELATED"/>
    <property type="match status" value="1"/>
</dbReference>
<dbReference type="PROSITE" id="PS50011">
    <property type="entry name" value="PROTEIN_KINASE_DOM"/>
    <property type="match status" value="1"/>
</dbReference>
<sequence>MSGAGLKALRAGDPARVGPYRLLARLGAGGMGQVYLGRSRGRRLVAVKIIHPHFADNASFRRRFAKEVAAARRIGGFYTAQVVDADADADQPWLVTEYIAGPTLQDAVDENGPLPEVSVAALGAGLAEGLRAVHEQNVIHRDLKPGNVLLAHDGPRIIDFGIARALDSTSQSLTLVGTPGYMSPEQYLGGEIGPPSDVFCLAGVLTFAATGRHPFGEGPPDALGYRVRHEQPDLTRVPAALLGMIAAGLEKDPDDRPPTGDFLDRCSALAVDEGMTLPDRFTTMIATRVAETEVFAGKADTGERPPRDRRPPRQQAKQPPPGGAKQRPPQDKQQGKQQGQQQGPPRPPQGPPQRTPQGQPPGQPKPPAKQNGGSVAGVIGVLAVVLLIIFAAKHDDSGTPSNVSGNSTPSSSWSPSSRWTPSPSDTEYTPTPTPDPTWEAFDEITVNDCLDAYEDPYDASEWSEDMPNAVACGRSDAYVQVTGIRSSASACSSEALDGESWWSSPTNDGERIYLCLRRQFREGECFLGKNGSAKGKVAITGHGLMTSWSCNKNTVPRGFNYILQFTGYYESTCPDGSLRWDDFREGVLCARVV</sequence>
<evidence type="ECO:0000313" key="8">
    <source>
        <dbReference type="EMBL" id="MFA1556370.1"/>
    </source>
</evidence>
<accession>A0ABV4R0H3</accession>
<feature type="region of interest" description="Disordered" evidence="6">
    <location>
        <begin position="395"/>
        <end position="436"/>
    </location>
</feature>
<dbReference type="PROSITE" id="PS00108">
    <property type="entry name" value="PROTEIN_KINASE_ST"/>
    <property type="match status" value="1"/>
</dbReference>
<keyword evidence="1 8" id="KW-0808">Transferase</keyword>
<dbReference type="SUPFAM" id="SSF56112">
    <property type="entry name" value="Protein kinase-like (PK-like)"/>
    <property type="match status" value="1"/>
</dbReference>
<keyword evidence="9" id="KW-1185">Reference proteome</keyword>
<feature type="compositionally biased region" description="Low complexity" evidence="6">
    <location>
        <begin position="400"/>
        <end position="430"/>
    </location>
</feature>
<keyword evidence="2 5" id="KW-0547">Nucleotide-binding</keyword>
<dbReference type="Pfam" id="PF00069">
    <property type="entry name" value="Pkinase"/>
    <property type="match status" value="1"/>
</dbReference>
<reference evidence="8 9" key="1">
    <citation type="submission" date="2023-11" db="EMBL/GenBank/DDBJ databases">
        <title>Actinomadura monticuli sp. nov., isolated from volcanic ash.</title>
        <authorList>
            <person name="Lee S.D."/>
            <person name="Yang H."/>
            <person name="Kim I.S."/>
        </authorList>
    </citation>
    <scope>NUCLEOTIDE SEQUENCE [LARGE SCALE GENOMIC DNA]</scope>
    <source>
        <strain evidence="8 9">DSM 45346</strain>
    </source>
</reference>
<dbReference type="RefSeq" id="WP_371943073.1">
    <property type="nucleotide sequence ID" value="NZ_JAXCEH010000015.1"/>
</dbReference>
<dbReference type="InterPro" id="IPR000719">
    <property type="entry name" value="Prot_kinase_dom"/>
</dbReference>
<dbReference type="GO" id="GO:0004674">
    <property type="term" value="F:protein serine/threonine kinase activity"/>
    <property type="evidence" value="ECO:0007669"/>
    <property type="project" value="UniProtKB-EC"/>
</dbReference>
<feature type="region of interest" description="Disordered" evidence="6">
    <location>
        <begin position="294"/>
        <end position="373"/>
    </location>
</feature>
<evidence type="ECO:0000256" key="2">
    <source>
        <dbReference type="ARBA" id="ARBA00022741"/>
    </source>
</evidence>
<evidence type="ECO:0000256" key="3">
    <source>
        <dbReference type="ARBA" id="ARBA00022777"/>
    </source>
</evidence>
<dbReference type="EC" id="2.7.11.1" evidence="8"/>
<dbReference type="EMBL" id="JAXCEH010000015">
    <property type="protein sequence ID" value="MFA1556370.1"/>
    <property type="molecule type" value="Genomic_DNA"/>
</dbReference>
<feature type="compositionally biased region" description="Basic and acidic residues" evidence="6">
    <location>
        <begin position="300"/>
        <end position="311"/>
    </location>
</feature>
<dbReference type="Gene3D" id="1.10.510.10">
    <property type="entry name" value="Transferase(Phosphotransferase) domain 1"/>
    <property type="match status" value="1"/>
</dbReference>
<dbReference type="InterPro" id="IPR008271">
    <property type="entry name" value="Ser/Thr_kinase_AS"/>
</dbReference>
<feature type="domain" description="Protein kinase" evidence="7">
    <location>
        <begin position="20"/>
        <end position="269"/>
    </location>
</feature>
<name>A0ABV4R0H3_9ACTN</name>
<feature type="compositionally biased region" description="Low complexity" evidence="6">
    <location>
        <begin position="313"/>
        <end position="327"/>
    </location>
</feature>
<organism evidence="8 9">
    <name type="scientific">Actinomadura chokoriensis</name>
    <dbReference type="NCBI Taxonomy" id="454156"/>
    <lineage>
        <taxon>Bacteria</taxon>
        <taxon>Bacillati</taxon>
        <taxon>Actinomycetota</taxon>
        <taxon>Actinomycetes</taxon>
        <taxon>Streptosporangiales</taxon>
        <taxon>Thermomonosporaceae</taxon>
        <taxon>Actinomadura</taxon>
    </lineage>
</organism>
<evidence type="ECO:0000259" key="7">
    <source>
        <dbReference type="PROSITE" id="PS50011"/>
    </source>
</evidence>
<protein>
    <submittedName>
        <fullName evidence="8">Serine/threonine-protein kinase</fullName>
        <ecNumber evidence="8">2.7.11.1</ecNumber>
    </submittedName>
</protein>
<evidence type="ECO:0000313" key="9">
    <source>
        <dbReference type="Proteomes" id="UP001569904"/>
    </source>
</evidence>
<feature type="binding site" evidence="5">
    <location>
        <position position="48"/>
    </location>
    <ligand>
        <name>ATP</name>
        <dbReference type="ChEBI" id="CHEBI:30616"/>
    </ligand>
</feature>
<evidence type="ECO:0000256" key="1">
    <source>
        <dbReference type="ARBA" id="ARBA00022679"/>
    </source>
</evidence>
<evidence type="ECO:0000256" key="5">
    <source>
        <dbReference type="PROSITE-ProRule" id="PRU10141"/>
    </source>
</evidence>
<dbReference type="Gene3D" id="3.30.200.20">
    <property type="entry name" value="Phosphorylase Kinase, domain 1"/>
    <property type="match status" value="1"/>
</dbReference>
<dbReference type="PANTHER" id="PTHR43289:SF34">
    <property type="entry name" value="SERINE_THREONINE-PROTEIN KINASE YBDM-RELATED"/>
    <property type="match status" value="1"/>
</dbReference>
<evidence type="ECO:0000256" key="4">
    <source>
        <dbReference type="ARBA" id="ARBA00022840"/>
    </source>
</evidence>
<dbReference type="InterPro" id="IPR017441">
    <property type="entry name" value="Protein_kinase_ATP_BS"/>
</dbReference>